<name>A0A5B6V1B1_9ROSI</name>
<dbReference type="OrthoDB" id="998961at2759"/>
<gene>
    <name evidence="1" type="ORF">EPI10_029291</name>
</gene>
<dbReference type="EMBL" id="SMMG02000009">
    <property type="protein sequence ID" value="KAA3462841.1"/>
    <property type="molecule type" value="Genomic_DNA"/>
</dbReference>
<dbReference type="Proteomes" id="UP000325315">
    <property type="component" value="Unassembled WGS sequence"/>
</dbReference>
<proteinExistence type="predicted"/>
<comment type="caution">
    <text evidence="1">The sequence shown here is derived from an EMBL/GenBank/DDBJ whole genome shotgun (WGS) entry which is preliminary data.</text>
</comment>
<organism evidence="1 2">
    <name type="scientific">Gossypium australe</name>
    <dbReference type="NCBI Taxonomy" id="47621"/>
    <lineage>
        <taxon>Eukaryota</taxon>
        <taxon>Viridiplantae</taxon>
        <taxon>Streptophyta</taxon>
        <taxon>Embryophyta</taxon>
        <taxon>Tracheophyta</taxon>
        <taxon>Spermatophyta</taxon>
        <taxon>Magnoliopsida</taxon>
        <taxon>eudicotyledons</taxon>
        <taxon>Gunneridae</taxon>
        <taxon>Pentapetalae</taxon>
        <taxon>rosids</taxon>
        <taxon>malvids</taxon>
        <taxon>Malvales</taxon>
        <taxon>Malvaceae</taxon>
        <taxon>Malvoideae</taxon>
        <taxon>Gossypium</taxon>
    </lineage>
</organism>
<evidence type="ECO:0000313" key="2">
    <source>
        <dbReference type="Proteomes" id="UP000325315"/>
    </source>
</evidence>
<protein>
    <submittedName>
        <fullName evidence="1">Retrovirus-related Pol polyprotein from transposon 297 family</fullName>
    </submittedName>
</protein>
<reference evidence="1" key="1">
    <citation type="submission" date="2019-08" db="EMBL/GenBank/DDBJ databases">
        <authorList>
            <person name="Liu F."/>
        </authorList>
    </citation>
    <scope>NUCLEOTIDE SEQUENCE [LARGE SCALE GENOMIC DNA]</scope>
    <source>
        <strain evidence="1">PA1801</strain>
        <tissue evidence="1">Leaf</tissue>
    </source>
</reference>
<keyword evidence="2" id="KW-1185">Reference proteome</keyword>
<sequence length="112" mass="13309">MLRMSDEEVTLQTRDVVRVSSERDDTHYSIDVIRDKVLLDNLDPRMFPAKLKLRWLNPFVVQKIFPYGTIEVTHLDYDTFKVNDYRLKLYFGGDTNNEIEELRLRNPNSPFA</sequence>
<evidence type="ECO:0000313" key="1">
    <source>
        <dbReference type="EMBL" id="KAA3462841.1"/>
    </source>
</evidence>
<dbReference type="AlphaFoldDB" id="A0A5B6V1B1"/>
<accession>A0A5B6V1B1</accession>